<reference evidence="1 2" key="1">
    <citation type="journal article" date="2019" name="Nat. Med.">
        <title>A library of human gut bacterial isolates paired with longitudinal multiomics data enables mechanistic microbiome research.</title>
        <authorList>
            <person name="Poyet M."/>
            <person name="Groussin M."/>
            <person name="Gibbons S.M."/>
            <person name="Avila-Pacheco J."/>
            <person name="Jiang X."/>
            <person name="Kearney S.M."/>
            <person name="Perrotta A.R."/>
            <person name="Berdy B."/>
            <person name="Zhao S."/>
            <person name="Lieberman T.D."/>
            <person name="Swanson P.K."/>
            <person name="Smith M."/>
            <person name="Roesemann S."/>
            <person name="Alexander J.E."/>
            <person name="Rich S.A."/>
            <person name="Livny J."/>
            <person name="Vlamakis H."/>
            <person name="Clish C."/>
            <person name="Bullock K."/>
            <person name="Deik A."/>
            <person name="Scott J."/>
            <person name="Pierce K.A."/>
            <person name="Xavier R.J."/>
            <person name="Alm E.J."/>
        </authorList>
    </citation>
    <scope>NUCLEOTIDE SEQUENCE [LARGE SCALE GENOMIC DNA]</scope>
    <source>
        <strain evidence="1 2">BIOML-A6</strain>
    </source>
</reference>
<evidence type="ECO:0000313" key="1">
    <source>
        <dbReference type="EMBL" id="KAB4241568.1"/>
    </source>
</evidence>
<dbReference type="Proteomes" id="UP000431575">
    <property type="component" value="Unassembled WGS sequence"/>
</dbReference>
<dbReference type="EMBL" id="WCTM01000007">
    <property type="protein sequence ID" value="KAB4241568.1"/>
    <property type="molecule type" value="Genomic_DNA"/>
</dbReference>
<dbReference type="AlphaFoldDB" id="A0A4Q5E5R4"/>
<organism evidence="1 2">
    <name type="scientific">Bacteroides uniformis</name>
    <dbReference type="NCBI Taxonomy" id="820"/>
    <lineage>
        <taxon>Bacteria</taxon>
        <taxon>Pseudomonadati</taxon>
        <taxon>Bacteroidota</taxon>
        <taxon>Bacteroidia</taxon>
        <taxon>Bacteroidales</taxon>
        <taxon>Bacteroidaceae</taxon>
        <taxon>Bacteroides</taxon>
    </lineage>
</organism>
<name>A0A4Q5E5R4_BACUN</name>
<dbReference type="RefSeq" id="WP_130081103.1">
    <property type="nucleotide sequence ID" value="NZ_RCXX01000007.1"/>
</dbReference>
<evidence type="ECO:0000313" key="2">
    <source>
        <dbReference type="Proteomes" id="UP000431575"/>
    </source>
</evidence>
<comment type="caution">
    <text evidence="1">The sequence shown here is derived from an EMBL/GenBank/DDBJ whole genome shotgun (WGS) entry which is preliminary data.</text>
</comment>
<dbReference type="InterPro" id="IPR002049">
    <property type="entry name" value="LE_dom"/>
</dbReference>
<sequence>MIYNLLNDIRRQLESKTSGTAEEQEMLGRIKLALSNTRKDRDVELLAPNEVLVRICPATGHPVLVCHDGQGQCSCLHNDTVEEDAVDVQLWLSSLGKECNGNRKLLETLVDLAYNAGADNLWKDRDSRTVVSDIIAWAGEFETKYAGTDWHEEDYFLIIDRFYEEKISNL</sequence>
<proteinExistence type="predicted"/>
<dbReference type="CDD" id="cd00055">
    <property type="entry name" value="EGF_Lam"/>
    <property type="match status" value="1"/>
</dbReference>
<gene>
    <name evidence="1" type="ORF">GAP41_12510</name>
</gene>
<protein>
    <submittedName>
        <fullName evidence="1">Uncharacterized protein</fullName>
    </submittedName>
</protein>
<accession>A0A4Q5E5R4</accession>